<name>G0UTF6_TRYCI</name>
<evidence type="ECO:0000259" key="2">
    <source>
        <dbReference type="Pfam" id="PF23398"/>
    </source>
</evidence>
<feature type="compositionally biased region" description="Low complexity" evidence="1">
    <location>
        <begin position="25"/>
        <end position="37"/>
    </location>
</feature>
<organism evidence="3">
    <name type="scientific">Trypanosoma congolense (strain IL3000)</name>
    <dbReference type="NCBI Taxonomy" id="1068625"/>
    <lineage>
        <taxon>Eukaryota</taxon>
        <taxon>Discoba</taxon>
        <taxon>Euglenozoa</taxon>
        <taxon>Kinetoplastea</taxon>
        <taxon>Metakinetoplastina</taxon>
        <taxon>Trypanosomatida</taxon>
        <taxon>Trypanosomatidae</taxon>
        <taxon>Trypanosoma</taxon>
        <taxon>Nannomonas</taxon>
    </lineage>
</organism>
<evidence type="ECO:0000256" key="1">
    <source>
        <dbReference type="SAM" id="MobiDB-lite"/>
    </source>
</evidence>
<gene>
    <name evidence="3" type="ORF">TCIL3000_9_640</name>
</gene>
<accession>G0UTF6</accession>
<feature type="compositionally biased region" description="Polar residues" evidence="1">
    <location>
        <begin position="91"/>
        <end position="103"/>
    </location>
</feature>
<feature type="compositionally biased region" description="Basic and acidic residues" evidence="1">
    <location>
        <begin position="77"/>
        <end position="89"/>
    </location>
</feature>
<dbReference type="Pfam" id="PF23398">
    <property type="entry name" value="FAZ1_cons"/>
    <property type="match status" value="1"/>
</dbReference>
<sequence>MTTNNSNDTPLMNIHPLPEWLRSGRPAAAPERSALAADKSAEDEHQDSSLSADGDDGRADGSDNNNNNGNSNSLEGSPERGVAEEKVQDECLNSHSGTRPSVSIQSMLSGADRRVVKHTVRFRGSRWKNLLNKKPGALEFAVKADISHACNIDTEFIRKFIFSAPDALVITFIVDHSKTESGAKQFHGHLRHCTFPRTVALYLRT</sequence>
<dbReference type="AlphaFoldDB" id="G0UTF6"/>
<dbReference type="InterPro" id="IPR056614">
    <property type="entry name" value="FAZ1_cons"/>
</dbReference>
<dbReference type="EMBL" id="HE575322">
    <property type="protein sequence ID" value="CCC92670.1"/>
    <property type="molecule type" value="Genomic_DNA"/>
</dbReference>
<feature type="region of interest" description="Disordered" evidence="1">
    <location>
        <begin position="1"/>
        <end position="103"/>
    </location>
</feature>
<evidence type="ECO:0000313" key="3">
    <source>
        <dbReference type="EMBL" id="CCC92670.1"/>
    </source>
</evidence>
<protein>
    <recommendedName>
        <fullName evidence="2">Flagellar attachment zone protein 1 conserved domain-containing protein</fullName>
    </recommendedName>
</protein>
<feature type="compositionally biased region" description="Polar residues" evidence="1">
    <location>
        <begin position="1"/>
        <end position="10"/>
    </location>
</feature>
<proteinExistence type="predicted"/>
<feature type="domain" description="Flagellar attachment zone protein 1 conserved" evidence="2">
    <location>
        <begin position="117"/>
        <end position="202"/>
    </location>
</feature>
<feature type="compositionally biased region" description="Low complexity" evidence="1">
    <location>
        <begin position="62"/>
        <end position="76"/>
    </location>
</feature>
<dbReference type="VEuPathDB" id="TriTrypDB:TcIL3000_9_640"/>
<reference evidence="3" key="1">
    <citation type="journal article" date="2012" name="Proc. Natl. Acad. Sci. U.S.A.">
        <title>Antigenic diversity is generated by distinct evolutionary mechanisms in African trypanosome species.</title>
        <authorList>
            <person name="Jackson A.P."/>
            <person name="Berry A."/>
            <person name="Aslett M."/>
            <person name="Allison H.C."/>
            <person name="Burton P."/>
            <person name="Vavrova-Anderson J."/>
            <person name="Brown R."/>
            <person name="Browne H."/>
            <person name="Corton N."/>
            <person name="Hauser H."/>
            <person name="Gamble J."/>
            <person name="Gilderthorp R."/>
            <person name="Marcello L."/>
            <person name="McQuillan J."/>
            <person name="Otto T.D."/>
            <person name="Quail M.A."/>
            <person name="Sanders M.J."/>
            <person name="van Tonder A."/>
            <person name="Ginger M.L."/>
            <person name="Field M.C."/>
            <person name="Barry J.D."/>
            <person name="Hertz-Fowler C."/>
            <person name="Berriman M."/>
        </authorList>
    </citation>
    <scope>NUCLEOTIDE SEQUENCE</scope>
    <source>
        <strain evidence="3">IL3000</strain>
    </source>
</reference>